<dbReference type="GO" id="GO:0010124">
    <property type="term" value="P:phenylacetate catabolic process"/>
    <property type="evidence" value="ECO:0007669"/>
    <property type="project" value="UniProtKB-UniRule"/>
</dbReference>
<dbReference type="InterPro" id="IPR051414">
    <property type="entry name" value="Adenylate-forming_Reductase"/>
</dbReference>
<dbReference type="InterPro" id="IPR000873">
    <property type="entry name" value="AMP-dep_synth/lig_dom"/>
</dbReference>
<dbReference type="CDD" id="cd05913">
    <property type="entry name" value="PaaK"/>
    <property type="match status" value="1"/>
</dbReference>
<dbReference type="RefSeq" id="WP_050531217.1">
    <property type="nucleotide sequence ID" value="NZ_AQQZ01000005.1"/>
</dbReference>
<dbReference type="PIRSF" id="PIRSF006444">
    <property type="entry name" value="PaaK"/>
    <property type="match status" value="1"/>
</dbReference>
<dbReference type="Pfam" id="PF14535">
    <property type="entry name" value="AMP-binding_C_2"/>
    <property type="match status" value="1"/>
</dbReference>
<comment type="similarity">
    <text evidence="5 9">Belongs to the phenylacetyl-CoA ligase family.</text>
</comment>
<evidence type="ECO:0000256" key="8">
    <source>
        <dbReference type="ARBA" id="ARBA00075111"/>
    </source>
</evidence>
<feature type="domain" description="AMP-dependent synthetase/ligase" evidence="10">
    <location>
        <begin position="86"/>
        <end position="292"/>
    </location>
</feature>
<gene>
    <name evidence="12" type="ORF">ATO11_12455</name>
</gene>
<dbReference type="Pfam" id="PF00501">
    <property type="entry name" value="AMP-binding"/>
    <property type="match status" value="1"/>
</dbReference>
<keyword evidence="2 9" id="KW-0436">Ligase</keyword>
<comment type="pathway">
    <text evidence="4 9">Aromatic compound metabolism; phenylacetate degradation.</text>
</comment>
<dbReference type="NCBIfam" id="TIGR02155">
    <property type="entry name" value="PA_CoA_ligase"/>
    <property type="match status" value="1"/>
</dbReference>
<comment type="catalytic activity">
    <reaction evidence="9">
        <text>2-phenylacetate + ATP + CoA = phenylacetyl-CoA + AMP + diphosphate</text>
        <dbReference type="Rhea" id="RHEA:20956"/>
        <dbReference type="ChEBI" id="CHEBI:18401"/>
        <dbReference type="ChEBI" id="CHEBI:30616"/>
        <dbReference type="ChEBI" id="CHEBI:33019"/>
        <dbReference type="ChEBI" id="CHEBI:57287"/>
        <dbReference type="ChEBI" id="CHEBI:57390"/>
        <dbReference type="ChEBI" id="CHEBI:456215"/>
        <dbReference type="EC" id="6.2.1.30"/>
    </reaction>
</comment>
<evidence type="ECO:0000256" key="4">
    <source>
        <dbReference type="ARBA" id="ARBA00060591"/>
    </source>
</evidence>
<evidence type="ECO:0000313" key="13">
    <source>
        <dbReference type="Proteomes" id="UP000036938"/>
    </source>
</evidence>
<dbReference type="EMBL" id="AQQZ01000005">
    <property type="protein sequence ID" value="KNG93261.1"/>
    <property type="molecule type" value="Genomic_DNA"/>
</dbReference>
<organism evidence="12 13">
    <name type="scientific">Pseudaestuariivita atlantica</name>
    <dbReference type="NCBI Taxonomy" id="1317121"/>
    <lineage>
        <taxon>Bacteria</taxon>
        <taxon>Pseudomonadati</taxon>
        <taxon>Pseudomonadota</taxon>
        <taxon>Alphaproteobacteria</taxon>
        <taxon>Rhodobacterales</taxon>
        <taxon>Paracoccaceae</taxon>
        <taxon>Pseudaestuariivita</taxon>
    </lineage>
</organism>
<dbReference type="GO" id="GO:0000166">
    <property type="term" value="F:nucleotide binding"/>
    <property type="evidence" value="ECO:0007669"/>
    <property type="project" value="UniProtKB-KW"/>
</dbReference>
<dbReference type="PATRIC" id="fig|1317121.7.peg.3200"/>
<dbReference type="InterPro" id="IPR042099">
    <property type="entry name" value="ANL_N_sf"/>
</dbReference>
<dbReference type="InterPro" id="IPR049623">
    <property type="entry name" value="PA_CoA_lig_proteobact_actino"/>
</dbReference>
<dbReference type="InterPro" id="IPR011880">
    <property type="entry name" value="PA_CoA_ligase"/>
</dbReference>
<dbReference type="EC" id="6.2.1.30" evidence="6 9"/>
<evidence type="ECO:0000313" key="12">
    <source>
        <dbReference type="EMBL" id="KNG93261.1"/>
    </source>
</evidence>
<dbReference type="STRING" id="1317121.ATO11_12455"/>
<protein>
    <recommendedName>
        <fullName evidence="7 9">Phenylacetate-coenzyme A ligase</fullName>
        <ecNumber evidence="6 9">6.2.1.30</ecNumber>
    </recommendedName>
    <alternativeName>
        <fullName evidence="8 9">Phenylacetyl-CoA ligase</fullName>
    </alternativeName>
</protein>
<dbReference type="OrthoDB" id="580775at2"/>
<reference evidence="12 13" key="1">
    <citation type="journal article" date="2015" name="Int. J. Syst. Evol. Microbiol.">
        <title>Aestuariivita atlantica sp. nov., isolated from deep sea sediment of the Atlantic Ocean.</title>
        <authorList>
            <person name="Li G."/>
            <person name="Lai Q."/>
            <person name="Du Y."/>
            <person name="Liu X."/>
            <person name="Sun F."/>
            <person name="Shao Z."/>
        </authorList>
    </citation>
    <scope>NUCLEOTIDE SEQUENCE [LARGE SCALE GENOMIC DNA]</scope>
    <source>
        <strain evidence="12 13">22II-S11-z3</strain>
    </source>
</reference>
<evidence type="ECO:0000256" key="1">
    <source>
        <dbReference type="ARBA" id="ARBA00011245"/>
    </source>
</evidence>
<evidence type="ECO:0000256" key="6">
    <source>
        <dbReference type="ARBA" id="ARBA00066629"/>
    </source>
</evidence>
<dbReference type="Gene3D" id="3.40.50.12780">
    <property type="entry name" value="N-terminal domain of ligase-like"/>
    <property type="match status" value="1"/>
</dbReference>
<evidence type="ECO:0000259" key="11">
    <source>
        <dbReference type="Pfam" id="PF14535"/>
    </source>
</evidence>
<dbReference type="FunFam" id="3.40.50.12780:FF:000016">
    <property type="entry name" value="Phenylacetate-coenzyme A ligase"/>
    <property type="match status" value="1"/>
</dbReference>
<feature type="domain" description="AMP-dependent ligase C-terminal" evidence="11">
    <location>
        <begin position="339"/>
        <end position="429"/>
    </location>
</feature>
<dbReference type="AlphaFoldDB" id="A0A0L1JND1"/>
<evidence type="ECO:0000256" key="3">
    <source>
        <dbReference type="ARBA" id="ARBA00022741"/>
    </source>
</evidence>
<evidence type="ECO:0000256" key="2">
    <source>
        <dbReference type="ARBA" id="ARBA00022598"/>
    </source>
</evidence>
<name>A0A0L1JND1_9RHOB</name>
<evidence type="ECO:0000256" key="9">
    <source>
        <dbReference type="PIRNR" id="PIRNR006444"/>
    </source>
</evidence>
<dbReference type="InterPro" id="IPR045851">
    <property type="entry name" value="AMP-bd_C_sf"/>
</dbReference>
<dbReference type="Gene3D" id="3.30.300.30">
    <property type="match status" value="1"/>
</dbReference>
<comment type="function">
    <text evidence="9">Catalyzes the activation of phenylacetic acid (PA) to phenylacetyl-CoA (PA-CoA).</text>
</comment>
<evidence type="ECO:0000259" key="10">
    <source>
        <dbReference type="Pfam" id="PF00501"/>
    </source>
</evidence>
<sequence>MKDLTPRREDLDPIEIASRDEIAALQLDRMRWSLRHAHDNVPHYRAAFETAGVHPDDLRSLDDLAKFPFTTKQDLRANYPFGMFAVPREQVARIHASSGTTGQPTVVGYTRADLEMWDEVVARSLRASGLRAGDVLHNAYGYGLFTGGLGIHGGAERLGLTVVPVSGGMTERQVRLIEDFGAGGITVTPSYCLSILDEYRAQGRDPAKSPLKVGIFGAEPWTNAMRSEIEEAFDMHAVDIYGLSEVIGPGVSNECVETKDGLHIWEDHFYPEVIDPATGEVLPDGELGELVFTSLTKEAFPIVRYRTRDLTRLMPGTARSMRRMEKVTGRSDDMMILRGVNVFPTQIEEQILKLDALAAHFQIELRREGRMDEMVVHVETLEGVDATGAEAQLAGLIKEAVGLSVAVKAGAPGSVARSQGKAVRVVDRRGDG</sequence>
<accession>A0A0L1JND1</accession>
<proteinExistence type="inferred from homology"/>
<evidence type="ECO:0000256" key="5">
    <source>
        <dbReference type="ARBA" id="ARBA00061566"/>
    </source>
</evidence>
<dbReference type="UniPathway" id="UPA00930"/>
<keyword evidence="13" id="KW-1185">Reference proteome</keyword>
<dbReference type="GO" id="GO:0047475">
    <property type="term" value="F:phenylacetate-CoA ligase activity"/>
    <property type="evidence" value="ECO:0007669"/>
    <property type="project" value="UniProtKB-EC"/>
</dbReference>
<dbReference type="Proteomes" id="UP000036938">
    <property type="component" value="Unassembled WGS sequence"/>
</dbReference>
<dbReference type="InterPro" id="IPR028154">
    <property type="entry name" value="AMP-dep_Lig_C"/>
</dbReference>
<keyword evidence="3 9" id="KW-0547">Nucleotide-binding</keyword>
<dbReference type="SUPFAM" id="SSF56801">
    <property type="entry name" value="Acetyl-CoA synthetase-like"/>
    <property type="match status" value="1"/>
</dbReference>
<dbReference type="PANTHER" id="PTHR43439:SF1">
    <property type="entry name" value="PHENYLACETATE-COENZYME A LIGASE"/>
    <property type="match status" value="1"/>
</dbReference>
<comment type="subunit">
    <text evidence="1">Monomer.</text>
</comment>
<evidence type="ECO:0000256" key="7">
    <source>
        <dbReference type="ARBA" id="ARBA00068695"/>
    </source>
</evidence>
<dbReference type="PANTHER" id="PTHR43439">
    <property type="entry name" value="PHENYLACETATE-COENZYME A LIGASE"/>
    <property type="match status" value="1"/>
</dbReference>
<comment type="caution">
    <text evidence="12">The sequence shown here is derived from an EMBL/GenBank/DDBJ whole genome shotgun (WGS) entry which is preliminary data.</text>
</comment>